<evidence type="ECO:0000256" key="2">
    <source>
        <dbReference type="ARBA" id="ARBA00022801"/>
    </source>
</evidence>
<evidence type="ECO:0000256" key="1">
    <source>
        <dbReference type="ARBA" id="ARBA00022741"/>
    </source>
</evidence>
<evidence type="ECO:0000313" key="4">
    <source>
        <dbReference type="EMBL" id="HGK23300.1"/>
    </source>
</evidence>
<dbReference type="PANTHER" id="PTHR43146:SF1">
    <property type="entry name" value="CANCER-RELATED NUCLEOSIDE-TRIPHOSPHATASE"/>
    <property type="match status" value="1"/>
</dbReference>
<organism evidence="4">
    <name type="scientific">Dictyoglomus thermophilum</name>
    <dbReference type="NCBI Taxonomy" id="14"/>
    <lineage>
        <taxon>Bacteria</taxon>
        <taxon>Pseudomonadati</taxon>
        <taxon>Dictyoglomota</taxon>
        <taxon>Dictyoglomia</taxon>
        <taxon>Dictyoglomales</taxon>
        <taxon>Dictyoglomaceae</taxon>
        <taxon>Dictyoglomus</taxon>
    </lineage>
</organism>
<dbReference type="AlphaFoldDB" id="A0A7C3KQH9"/>
<dbReference type="GO" id="GO:0017111">
    <property type="term" value="F:ribonucleoside triphosphate phosphatase activity"/>
    <property type="evidence" value="ECO:0007669"/>
    <property type="project" value="InterPro"/>
</dbReference>
<dbReference type="CDD" id="cd19482">
    <property type="entry name" value="RecA-like_Thep1"/>
    <property type="match status" value="1"/>
</dbReference>
<accession>A0A7C3KQH9</accession>
<dbReference type="Pfam" id="PF03266">
    <property type="entry name" value="NTPase_1"/>
    <property type="match status" value="1"/>
</dbReference>
<keyword evidence="3" id="KW-0067">ATP-binding</keyword>
<evidence type="ECO:0000256" key="3">
    <source>
        <dbReference type="ARBA" id="ARBA00022840"/>
    </source>
</evidence>
<dbReference type="SUPFAM" id="SSF52540">
    <property type="entry name" value="P-loop containing nucleoside triphosphate hydrolases"/>
    <property type="match status" value="1"/>
</dbReference>
<keyword evidence="2" id="KW-0378">Hydrolase</keyword>
<sequence length="175" mass="20836">MENQIKMKIFITGQPGVGKTTLLRRVYNFCRDKGILVCGFITEEVRDGRFRVGFELVILGDNQRLNFASIYKETPHKFGKYFLDINSLESAVDKIFCLDSDLYIIDEIGKMEFYSDKFREKIHEVMKNDRFKIIASLHRDFVQEFKKYGKVYYLTQENRDVVFEEIKQEILMLKR</sequence>
<protein>
    <submittedName>
        <fullName evidence="4">NTPase</fullName>
    </submittedName>
</protein>
<dbReference type="InterPro" id="IPR027417">
    <property type="entry name" value="P-loop_NTPase"/>
</dbReference>
<keyword evidence="1" id="KW-0547">Nucleotide-binding</keyword>
<dbReference type="GO" id="GO:0005524">
    <property type="term" value="F:ATP binding"/>
    <property type="evidence" value="ECO:0007669"/>
    <property type="project" value="UniProtKB-KW"/>
</dbReference>
<dbReference type="NCBIfam" id="NF010248">
    <property type="entry name" value="PRK13695.1"/>
    <property type="match status" value="1"/>
</dbReference>
<dbReference type="HAMAP" id="MF_00796">
    <property type="entry name" value="NTPase_1"/>
    <property type="match status" value="1"/>
</dbReference>
<name>A0A7C3KQH9_DICTH</name>
<reference evidence="4" key="1">
    <citation type="journal article" date="2020" name="mSystems">
        <title>Genome- and Community-Level Interaction Insights into Carbon Utilization and Element Cycling Functions of Hydrothermarchaeota in Hydrothermal Sediment.</title>
        <authorList>
            <person name="Zhou Z."/>
            <person name="Liu Y."/>
            <person name="Xu W."/>
            <person name="Pan J."/>
            <person name="Luo Z.H."/>
            <person name="Li M."/>
        </authorList>
    </citation>
    <scope>NUCLEOTIDE SEQUENCE [LARGE SCALE GENOMIC DNA]</scope>
    <source>
        <strain evidence="4">SpSt-70</strain>
    </source>
</reference>
<comment type="caution">
    <text evidence="4">The sequence shown here is derived from an EMBL/GenBank/DDBJ whole genome shotgun (WGS) entry which is preliminary data.</text>
</comment>
<dbReference type="InterPro" id="IPR004948">
    <property type="entry name" value="Nuc-triphosphatase_THEP1"/>
</dbReference>
<gene>
    <name evidence="4" type="ORF">ENU78_02450</name>
</gene>
<dbReference type="EMBL" id="DTDV01000007">
    <property type="protein sequence ID" value="HGK23300.1"/>
    <property type="molecule type" value="Genomic_DNA"/>
</dbReference>
<proteinExistence type="inferred from homology"/>
<dbReference type="PANTHER" id="PTHR43146">
    <property type="entry name" value="CANCER-RELATED NUCLEOSIDE-TRIPHOSPHATASE"/>
    <property type="match status" value="1"/>
</dbReference>
<dbReference type="Gene3D" id="3.40.50.300">
    <property type="entry name" value="P-loop containing nucleotide triphosphate hydrolases"/>
    <property type="match status" value="1"/>
</dbReference>